<protein>
    <submittedName>
        <fullName evidence="1">Uncharacterized protein</fullName>
    </submittedName>
</protein>
<dbReference type="AlphaFoldDB" id="J0Q5B7"/>
<name>J0Q5B7_9HYPH</name>
<dbReference type="Proteomes" id="UP000008947">
    <property type="component" value="Unassembled WGS sequence"/>
</dbReference>
<dbReference type="EMBL" id="AILU01000040">
    <property type="protein sequence ID" value="EJF77819.1"/>
    <property type="molecule type" value="Genomic_DNA"/>
</dbReference>
<comment type="caution">
    <text evidence="1">The sequence shown here is derived from an EMBL/GenBank/DDBJ whole genome shotgun (WGS) entry which is preliminary data.</text>
</comment>
<reference evidence="1 2" key="1">
    <citation type="submission" date="2012-03" db="EMBL/GenBank/DDBJ databases">
        <title>The Genome Sequence of Bartonella washoensis Sb944nv.</title>
        <authorList>
            <consortium name="The Broad Institute Genome Sequencing Platform"/>
            <consortium name="The Broad Institute Genome Sequencing Center for Infectious Disease"/>
            <person name="Feldgarden M."/>
            <person name="Kirby J."/>
            <person name="Kosoy M."/>
            <person name="Birtles R."/>
            <person name="Probert W.S."/>
            <person name="Chiaraviglio L."/>
            <person name="Young S.K."/>
            <person name="Zeng Q."/>
            <person name="Gargeya S."/>
            <person name="Fitzgerald M."/>
            <person name="Haas B."/>
            <person name="Abouelleil A."/>
            <person name="Alvarado L."/>
            <person name="Arachchi H.M."/>
            <person name="Berlin A."/>
            <person name="Chapman S.B."/>
            <person name="Gearin G."/>
            <person name="Goldberg J."/>
            <person name="Griggs A."/>
            <person name="Gujja S."/>
            <person name="Hansen M."/>
            <person name="Heiman D."/>
            <person name="Howarth C."/>
            <person name="Larimer J."/>
            <person name="Lui A."/>
            <person name="MacDonald P.J.P."/>
            <person name="McCowen C."/>
            <person name="Montmayeur A."/>
            <person name="Murphy C."/>
            <person name="Neiman D."/>
            <person name="Pearson M."/>
            <person name="Priest M."/>
            <person name="Roberts A."/>
            <person name="Saif S."/>
            <person name="Shea T."/>
            <person name="Sisk P."/>
            <person name="Stolte C."/>
            <person name="Sykes S."/>
            <person name="Wortman J."/>
            <person name="Nusbaum C."/>
            <person name="Birren B."/>
        </authorList>
    </citation>
    <scope>NUCLEOTIDE SEQUENCE [LARGE SCALE GENOMIC DNA]</scope>
    <source>
        <strain evidence="1 2">Sb944nv</strain>
    </source>
</reference>
<feature type="non-terminal residue" evidence="1">
    <location>
        <position position="41"/>
    </location>
</feature>
<gene>
    <name evidence="1" type="ORF">MCQ_01457</name>
</gene>
<evidence type="ECO:0000313" key="2">
    <source>
        <dbReference type="Proteomes" id="UP000008947"/>
    </source>
</evidence>
<proteinExistence type="predicted"/>
<dbReference type="HOGENOM" id="CLU_3280914_0_0_5"/>
<keyword evidence="2" id="KW-1185">Reference proteome</keyword>
<organism evidence="1 2">
    <name type="scientific">Candidatus Bartonella washoeensis Sb944nv</name>
    <dbReference type="NCBI Taxonomy" id="1094563"/>
    <lineage>
        <taxon>Bacteria</taxon>
        <taxon>Pseudomonadati</taxon>
        <taxon>Pseudomonadota</taxon>
        <taxon>Alphaproteobacteria</taxon>
        <taxon>Hyphomicrobiales</taxon>
        <taxon>Bartonellaceae</taxon>
        <taxon>Bartonella</taxon>
    </lineage>
</organism>
<accession>J0Q5B7</accession>
<evidence type="ECO:0000313" key="1">
    <source>
        <dbReference type="EMBL" id="EJF77819.1"/>
    </source>
</evidence>
<sequence>MKEKIIELYAFDEETTFLLRRESDASRTSFTIKPSNPLSRE</sequence>